<keyword evidence="6 16" id="KW-0028">Amino-acid biosynthesis</keyword>
<feature type="binding site" evidence="16">
    <location>
        <begin position="302"/>
        <end position="303"/>
    </location>
    <ligand>
        <name>NAD(+)</name>
        <dbReference type="ChEBI" id="CHEBI:57540"/>
    </ligand>
</feature>
<evidence type="ECO:0000256" key="3">
    <source>
        <dbReference type="ARBA" id="ARBA00001947"/>
    </source>
</evidence>
<evidence type="ECO:0000256" key="5">
    <source>
        <dbReference type="ARBA" id="ARBA00022490"/>
    </source>
</evidence>
<dbReference type="GO" id="GO:0008652">
    <property type="term" value="P:amino acid biosynthetic process"/>
    <property type="evidence" value="ECO:0007669"/>
    <property type="project" value="UniProtKB-KW"/>
</dbReference>
<comment type="catalytic activity">
    <reaction evidence="1 16">
        <text>7-phospho-2-dehydro-3-deoxy-D-arabino-heptonate = 3-dehydroquinate + phosphate</text>
        <dbReference type="Rhea" id="RHEA:21968"/>
        <dbReference type="ChEBI" id="CHEBI:32364"/>
        <dbReference type="ChEBI" id="CHEBI:43474"/>
        <dbReference type="ChEBI" id="CHEBI:58394"/>
        <dbReference type="EC" id="4.2.3.4"/>
    </reaction>
</comment>
<comment type="cofactor">
    <cofactor evidence="3">
        <name>Zn(2+)</name>
        <dbReference type="ChEBI" id="CHEBI:29105"/>
    </cofactor>
</comment>
<dbReference type="InterPro" id="IPR027417">
    <property type="entry name" value="P-loop_NTPase"/>
</dbReference>
<dbReference type="GO" id="GO:0009073">
    <property type="term" value="P:aromatic amino acid family biosynthetic process"/>
    <property type="evidence" value="ECO:0007669"/>
    <property type="project" value="UniProtKB-KW"/>
</dbReference>
<keyword evidence="8 16" id="KW-0547">Nucleotide-binding</keyword>
<dbReference type="GO" id="GO:0009423">
    <property type="term" value="P:chorismate biosynthetic process"/>
    <property type="evidence" value="ECO:0007669"/>
    <property type="project" value="UniProtKB-UniRule"/>
</dbReference>
<evidence type="ECO:0000256" key="6">
    <source>
        <dbReference type="ARBA" id="ARBA00022605"/>
    </source>
</evidence>
<evidence type="ECO:0000259" key="17">
    <source>
        <dbReference type="Pfam" id="PF01761"/>
    </source>
</evidence>
<dbReference type="NCBIfam" id="TIGR01357">
    <property type="entry name" value="aroB"/>
    <property type="match status" value="1"/>
</dbReference>
<dbReference type="EC" id="2.7.1.71" evidence="15"/>
<feature type="binding site" evidence="16">
    <location>
        <position position="324"/>
    </location>
    <ligand>
        <name>NAD(+)</name>
        <dbReference type="ChEBI" id="CHEBI:57540"/>
    </ligand>
</feature>
<evidence type="ECO:0000256" key="15">
    <source>
        <dbReference type="HAMAP-Rule" id="MF_00109"/>
    </source>
</evidence>
<dbReference type="HAMAP" id="MF_00110">
    <property type="entry name" value="DHQ_synthase"/>
    <property type="match status" value="1"/>
</dbReference>
<feature type="binding site" evidence="16">
    <location>
        <begin position="342"/>
        <end position="345"/>
    </location>
    <ligand>
        <name>NAD(+)</name>
        <dbReference type="ChEBI" id="CHEBI:57540"/>
    </ligand>
</feature>
<comment type="subcellular location">
    <subcellularLocation>
        <location evidence="16">Cytoplasm</location>
    </subcellularLocation>
</comment>
<evidence type="ECO:0000313" key="20">
    <source>
        <dbReference type="Proteomes" id="UP000216004"/>
    </source>
</evidence>
<evidence type="ECO:0000256" key="9">
    <source>
        <dbReference type="ARBA" id="ARBA00022833"/>
    </source>
</evidence>
<feature type="binding site" evidence="15">
    <location>
        <position position="62"/>
    </location>
    <ligand>
        <name>substrate</name>
    </ligand>
</feature>
<dbReference type="EMBL" id="MWWS01000004">
    <property type="protein sequence ID" value="OZG49967.1"/>
    <property type="molecule type" value="Genomic_DNA"/>
</dbReference>
<dbReference type="EC" id="4.2.3.4" evidence="16"/>
<comment type="catalytic activity">
    <reaction evidence="15">
        <text>shikimate + ATP = 3-phosphoshikimate + ADP + H(+)</text>
        <dbReference type="Rhea" id="RHEA:13121"/>
        <dbReference type="ChEBI" id="CHEBI:15378"/>
        <dbReference type="ChEBI" id="CHEBI:30616"/>
        <dbReference type="ChEBI" id="CHEBI:36208"/>
        <dbReference type="ChEBI" id="CHEBI:145989"/>
        <dbReference type="ChEBI" id="CHEBI:456216"/>
        <dbReference type="EC" id="2.7.1.71"/>
    </reaction>
</comment>
<gene>
    <name evidence="15" type="primary">aroK</name>
    <name evidence="16" type="synonym">aroB</name>
    <name evidence="19" type="ORF">BOCO_0484</name>
</gene>
<keyword evidence="15" id="KW-0808">Transferase</keyword>
<feature type="binding site" evidence="15">
    <location>
        <position position="20"/>
    </location>
    <ligand>
        <name>Mg(2+)</name>
        <dbReference type="ChEBI" id="CHEBI:18420"/>
    </ligand>
</feature>
<protein>
    <recommendedName>
        <fullName evidence="15 16">Multifunctional fusion protein</fullName>
    </recommendedName>
    <domain>
        <recommendedName>
            <fullName evidence="15">Shikimate kinase</fullName>
            <shortName evidence="15">SK</shortName>
            <ecNumber evidence="15">2.7.1.71</ecNumber>
        </recommendedName>
    </domain>
    <domain>
        <recommendedName>
            <fullName evidence="16">3-dehydroquinate synthase</fullName>
            <shortName evidence="16">DHQS</shortName>
            <ecNumber evidence="16">4.2.3.4</ecNumber>
        </recommendedName>
    </domain>
</protein>
<evidence type="ECO:0000256" key="7">
    <source>
        <dbReference type="ARBA" id="ARBA00022723"/>
    </source>
</evidence>
<dbReference type="Gene3D" id="3.40.50.300">
    <property type="entry name" value="P-loop containing nucleotide triphosphate hydrolases"/>
    <property type="match status" value="1"/>
</dbReference>
<dbReference type="Pfam" id="PF01202">
    <property type="entry name" value="SKI"/>
    <property type="match status" value="1"/>
</dbReference>
<dbReference type="InterPro" id="IPR016037">
    <property type="entry name" value="DHQ_synth_AroB"/>
</dbReference>
<dbReference type="InterPro" id="IPR000623">
    <property type="entry name" value="Shikimate_kinase/TSH1"/>
</dbReference>
<evidence type="ECO:0000256" key="1">
    <source>
        <dbReference type="ARBA" id="ARBA00001393"/>
    </source>
</evidence>
<dbReference type="Pfam" id="PF24621">
    <property type="entry name" value="DHQS_C"/>
    <property type="match status" value="1"/>
</dbReference>
<evidence type="ECO:0000256" key="12">
    <source>
        <dbReference type="ARBA" id="ARBA00023239"/>
    </source>
</evidence>
<comment type="caution">
    <text evidence="19">The sequence shown here is derived from an EMBL/GenBank/DDBJ whole genome shotgun (WGS) entry which is preliminary data.</text>
</comment>
<keyword evidence="14 16" id="KW-0170">Cobalt</keyword>
<dbReference type="PANTHER" id="PTHR43622">
    <property type="entry name" value="3-DEHYDROQUINATE SYNTHASE"/>
    <property type="match status" value="1"/>
</dbReference>
<keyword evidence="13" id="KW-0511">Multifunctional enzyme</keyword>
<comment type="function">
    <text evidence="15">Catalyzes the specific phosphorylation of the 3-hydroxyl group of shikimic acid using ATP as a cosubstrate.</text>
</comment>
<comment type="cofactor">
    <cofactor evidence="16">
        <name>Co(2+)</name>
        <dbReference type="ChEBI" id="CHEBI:48828"/>
    </cofactor>
    <cofactor evidence="16">
        <name>Zn(2+)</name>
        <dbReference type="ChEBI" id="CHEBI:29105"/>
    </cofactor>
    <text evidence="16">Binds 1 divalent metal cation per subunit. Can use either Co(2+) or Zn(2+).</text>
</comment>
<comment type="caution">
    <text evidence="15">Lacks conserved residue(s) required for the propagation of feature annotation.</text>
</comment>
<feature type="binding site" evidence="15">
    <location>
        <position position="127"/>
    </location>
    <ligand>
        <name>ATP</name>
        <dbReference type="ChEBI" id="CHEBI:30616"/>
    </ligand>
</feature>
<comment type="similarity">
    <text evidence="15">Belongs to the shikimate kinase family.</text>
</comment>
<evidence type="ECO:0000259" key="18">
    <source>
        <dbReference type="Pfam" id="PF24621"/>
    </source>
</evidence>
<dbReference type="RefSeq" id="WP_169711882.1">
    <property type="nucleotide sequence ID" value="NZ_MWWS01000004.1"/>
</dbReference>
<dbReference type="GO" id="GO:0003856">
    <property type="term" value="F:3-dehydroquinate synthase activity"/>
    <property type="evidence" value="ECO:0007669"/>
    <property type="project" value="UniProtKB-UniRule"/>
</dbReference>
<feature type="binding site" evidence="16">
    <location>
        <begin position="278"/>
        <end position="282"/>
    </location>
    <ligand>
        <name>NAD(+)</name>
        <dbReference type="ChEBI" id="CHEBI:57540"/>
    </ligand>
</feature>
<dbReference type="UniPathway" id="UPA00053">
    <property type="reaction ID" value="UER00085"/>
</dbReference>
<evidence type="ECO:0000256" key="4">
    <source>
        <dbReference type="ARBA" id="ARBA00004661"/>
    </source>
</evidence>
<feature type="binding site" evidence="15">
    <location>
        <position position="145"/>
    </location>
    <ligand>
        <name>substrate</name>
    </ligand>
</feature>
<sequence>MNWEDMPVAVLIGMPGAGKTRVGKLAAQILNLPFTDADQEVEQRASRTISEIVREDGEQYFRKIESDVVCRILHCFKGGIFALGGGSPMTPDIYDALMQYRHQGGIIIHIDADPEEASARAVHGLKRPLLENNAKQRWMELYEERQPVYQSLATASIPSHGTTPKMMAQRLADVLKERVVHVSGVEPYDVHIGPGATSRLRILLGNETHRVALIHTRTVQRHADHVRSLLRQAGYVVSDITIPDAEAGKTVQVANGVWSRLAEDGFTRSDAIVGVGGGAATDLAGFVAATWMRGIKYVNCPTSLLAMVDASVGGKTGINTIQGKNLVGSFYTPVGVLADIRTLCTLPRDIFIEGLGEVAKCGFIMDQRILQILEEQVDCLCHFDGSVHNDRINDIVTELIERSTIVKSRYVSVDLKESGPREFLNYGHTLGHAIEQIEHFSWRHGQAVSVGMVFAAELSNLMGYSDQGLVKYHRELLQSLGLQTSWSGGSWEQVLEVMHRDKKTRGSQLRFIIIDRIGHPLHLNNPPTDAVHAAFERIRSE</sequence>
<organism evidence="19 20">
    <name type="scientific">Bombiscardovia coagulans</name>
    <dbReference type="NCBI Taxonomy" id="686666"/>
    <lineage>
        <taxon>Bacteria</taxon>
        <taxon>Bacillati</taxon>
        <taxon>Actinomycetota</taxon>
        <taxon>Actinomycetes</taxon>
        <taxon>Bifidobacteriales</taxon>
        <taxon>Bifidobacteriaceae</taxon>
        <taxon>Bombiscardovia</taxon>
    </lineage>
</organism>
<keyword evidence="5 16" id="KW-0963">Cytoplasm</keyword>
<evidence type="ECO:0000256" key="16">
    <source>
        <dbReference type="HAMAP-Rule" id="MF_00110"/>
    </source>
</evidence>
<keyword evidence="7 16" id="KW-0479">Metal-binding</keyword>
<dbReference type="NCBIfam" id="NF010627">
    <property type="entry name" value="PRK14021.1"/>
    <property type="match status" value="1"/>
</dbReference>
<dbReference type="Proteomes" id="UP000216004">
    <property type="component" value="Unassembled WGS sequence"/>
</dbReference>
<name>A0A261ESX7_9BIFI</name>
<feature type="binding site" evidence="16">
    <location>
        <position position="428"/>
    </location>
    <ligand>
        <name>Zn(2+)</name>
        <dbReference type="ChEBI" id="CHEBI:29105"/>
    </ligand>
</feature>
<comment type="pathway">
    <text evidence="4 16">Metabolic intermediate biosynthesis; chorismate biosynthesis; chorismate from D-erythrose 4-phosphate and phosphoenolpyruvate: step 2/7.</text>
</comment>
<keyword evidence="12 16" id="KW-0456">Lyase</keyword>
<comment type="cofactor">
    <cofactor evidence="15">
        <name>Mg(2+)</name>
        <dbReference type="ChEBI" id="CHEBI:18420"/>
    </cofactor>
    <text evidence="15">Binds 1 Mg(2+) ion per subunit.</text>
</comment>
<feature type="binding site" evidence="15">
    <location>
        <begin position="16"/>
        <end position="21"/>
    </location>
    <ligand>
        <name>ATP</name>
        <dbReference type="ChEBI" id="CHEBI:30616"/>
    </ligand>
</feature>
<evidence type="ECO:0000256" key="8">
    <source>
        <dbReference type="ARBA" id="ARBA00022741"/>
    </source>
</evidence>
<dbReference type="InterPro" id="IPR031322">
    <property type="entry name" value="Shikimate/glucono_kinase"/>
</dbReference>
<dbReference type="HAMAP" id="MF_00109">
    <property type="entry name" value="Shikimate_kinase"/>
    <property type="match status" value="1"/>
</dbReference>
<dbReference type="GO" id="GO:0004765">
    <property type="term" value="F:shikimate kinase activity"/>
    <property type="evidence" value="ECO:0007669"/>
    <property type="project" value="UniProtKB-UniRule"/>
</dbReference>
<comment type="function">
    <text evidence="16">Catalyzes the conversion of 3-deoxy-D-arabino-heptulosonate 7-phosphate (DAHP) to dehydroquinate (DHQ).</text>
</comment>
<evidence type="ECO:0000256" key="14">
    <source>
        <dbReference type="ARBA" id="ARBA00023285"/>
    </source>
</evidence>
<feature type="binding site" evidence="15">
    <location>
        <position position="38"/>
    </location>
    <ligand>
        <name>substrate</name>
    </ligand>
</feature>
<keyword evidence="9 16" id="KW-0862">Zinc</keyword>
<dbReference type="CDD" id="cd00464">
    <property type="entry name" value="SK"/>
    <property type="match status" value="1"/>
</dbReference>
<dbReference type="CDD" id="cd08195">
    <property type="entry name" value="DHQS"/>
    <property type="match status" value="1"/>
</dbReference>
<comment type="cofactor">
    <cofactor evidence="2 16">
        <name>NAD(+)</name>
        <dbReference type="ChEBI" id="CHEBI:57540"/>
    </cofactor>
</comment>
<keyword evidence="15" id="KW-0067">ATP-binding</keyword>
<keyword evidence="15" id="KW-0460">Magnesium</keyword>
<accession>A0A261ESX7</accession>
<feature type="binding site" evidence="16">
    <location>
        <begin position="244"/>
        <end position="249"/>
    </location>
    <ligand>
        <name>NAD(+)</name>
        <dbReference type="ChEBI" id="CHEBI:57540"/>
    </ligand>
</feature>
<dbReference type="FunFam" id="3.40.50.1970:FF:000007">
    <property type="entry name" value="Pentafunctional AROM polypeptide"/>
    <property type="match status" value="1"/>
</dbReference>
<dbReference type="AlphaFoldDB" id="A0A261ESX7"/>
<feature type="domain" description="3-dehydroquinate synthase C-terminal" evidence="18">
    <location>
        <begin position="354"/>
        <end position="504"/>
    </location>
</feature>
<dbReference type="PRINTS" id="PR01100">
    <property type="entry name" value="SHIKIMTKNASE"/>
</dbReference>
<feature type="binding site" evidence="16">
    <location>
        <position position="357"/>
    </location>
    <ligand>
        <name>Zn(2+)</name>
        <dbReference type="ChEBI" id="CHEBI:29105"/>
    </ligand>
</feature>
<evidence type="ECO:0000313" key="19">
    <source>
        <dbReference type="EMBL" id="OZG49967.1"/>
    </source>
</evidence>
<evidence type="ECO:0000256" key="13">
    <source>
        <dbReference type="ARBA" id="ARBA00023268"/>
    </source>
</evidence>
<dbReference type="Pfam" id="PF01761">
    <property type="entry name" value="DHQ_synthase"/>
    <property type="match status" value="1"/>
</dbReference>
<dbReference type="PANTHER" id="PTHR43622:SF7">
    <property type="entry name" value="3-DEHYDROQUINATE SYNTHASE, CHLOROPLASTIC"/>
    <property type="match status" value="1"/>
</dbReference>
<evidence type="ECO:0000256" key="10">
    <source>
        <dbReference type="ARBA" id="ARBA00023027"/>
    </source>
</evidence>
<feature type="binding site" evidence="15">
    <location>
        <position position="85"/>
    </location>
    <ligand>
        <name>substrate</name>
    </ligand>
</feature>
<proteinExistence type="inferred from homology"/>
<evidence type="ECO:0000256" key="2">
    <source>
        <dbReference type="ARBA" id="ARBA00001911"/>
    </source>
</evidence>
<comment type="similarity">
    <text evidence="16">Belongs to the sugar phosphate cyclases superfamily. Dehydroquinate synthase family.</text>
</comment>
<feature type="binding site" evidence="16">
    <location>
        <position position="315"/>
    </location>
    <ligand>
        <name>NAD(+)</name>
        <dbReference type="ChEBI" id="CHEBI:57540"/>
    </ligand>
</feature>
<dbReference type="GO" id="GO:0005737">
    <property type="term" value="C:cytoplasm"/>
    <property type="evidence" value="ECO:0007669"/>
    <property type="project" value="UniProtKB-SubCell"/>
</dbReference>
<keyword evidence="10 16" id="KW-0520">NAD</keyword>
<dbReference type="InterPro" id="IPR030960">
    <property type="entry name" value="DHQS/DOIS_N"/>
</dbReference>
<dbReference type="Gene3D" id="3.40.50.1970">
    <property type="match status" value="1"/>
</dbReference>
<dbReference type="InterPro" id="IPR050071">
    <property type="entry name" value="Dehydroquinate_synthase"/>
</dbReference>
<dbReference type="SUPFAM" id="SSF52540">
    <property type="entry name" value="P-loop containing nucleoside triphosphate hydrolases"/>
    <property type="match status" value="1"/>
</dbReference>
<dbReference type="GO" id="GO:0005524">
    <property type="term" value="F:ATP binding"/>
    <property type="evidence" value="ECO:0007669"/>
    <property type="project" value="UniProtKB-UniRule"/>
</dbReference>
<keyword evidence="20" id="KW-1185">Reference proteome</keyword>
<keyword evidence="15" id="KW-0418">Kinase</keyword>
<feature type="binding site" evidence="16">
    <location>
        <position position="444"/>
    </location>
    <ligand>
        <name>Zn(2+)</name>
        <dbReference type="ChEBI" id="CHEBI:29105"/>
    </ligand>
</feature>
<dbReference type="InterPro" id="IPR056179">
    <property type="entry name" value="DHQS_C"/>
</dbReference>
<evidence type="ECO:0000256" key="11">
    <source>
        <dbReference type="ARBA" id="ARBA00023141"/>
    </source>
</evidence>
<comment type="subunit">
    <text evidence="15">Monomer.</text>
</comment>
<comment type="pathway">
    <text evidence="15">Metabolic intermediate biosynthesis; chorismate biosynthesis; chorismate from D-erythrose 4-phosphate and phosphoenolpyruvate: step 5/7.</text>
</comment>
<dbReference type="GO" id="GO:0000287">
    <property type="term" value="F:magnesium ion binding"/>
    <property type="evidence" value="ECO:0007669"/>
    <property type="project" value="UniProtKB-UniRule"/>
</dbReference>
<keyword evidence="11 16" id="KW-0057">Aromatic amino acid biosynthesis</keyword>
<feature type="domain" description="3-dehydroquinate synthase N-terminal" evidence="17">
    <location>
        <begin position="240"/>
        <end position="351"/>
    </location>
</feature>
<dbReference type="Gene3D" id="1.20.1090.10">
    <property type="entry name" value="Dehydroquinate synthase-like - alpha domain"/>
    <property type="match status" value="1"/>
</dbReference>
<dbReference type="SUPFAM" id="SSF56796">
    <property type="entry name" value="Dehydroquinate synthase-like"/>
    <property type="match status" value="1"/>
</dbReference>
<reference evidence="19 20" key="1">
    <citation type="journal article" date="2017" name="BMC Genomics">
        <title>Comparative genomic and phylogenomic analyses of the Bifidobacteriaceae family.</title>
        <authorList>
            <person name="Lugli G.A."/>
            <person name="Milani C."/>
            <person name="Turroni F."/>
            <person name="Duranti S."/>
            <person name="Mancabelli L."/>
            <person name="Mangifesta M."/>
            <person name="Ferrario C."/>
            <person name="Modesto M."/>
            <person name="Mattarelli P."/>
            <person name="Jiri K."/>
            <person name="van Sinderen D."/>
            <person name="Ventura M."/>
        </authorList>
    </citation>
    <scope>NUCLEOTIDE SEQUENCE [LARGE SCALE GENOMIC DNA]</scope>
    <source>
        <strain evidence="19 20">DSM 22924</strain>
    </source>
</reference>